<name>A0A165DXQ5_EXIGL</name>
<evidence type="ECO:0000313" key="3">
    <source>
        <dbReference type="Proteomes" id="UP000077266"/>
    </source>
</evidence>
<keyword evidence="3" id="KW-1185">Reference proteome</keyword>
<sequence>MSTPREPGSYWQVVDGSSRKRKQSTRAKDAEESNKPDTTSSTNRFAPLKRASPDGDYTDEEDDEDEDSGSGTDNNVIDVDADEEVESLGAEVAGTLSRQMPQLPTKRPKKPKPVAQGGSQVKDKAPAKKKRKTTDAADVSQPAVQQPASTTASTASAQVPAQQDMAADVQQSTRKTGLIWNFYRKSEFNRNGETGPAGSKHWKCAHCNYVTTMTQYLLRRLFRSRITL</sequence>
<proteinExistence type="predicted"/>
<evidence type="ECO:0000313" key="2">
    <source>
        <dbReference type="EMBL" id="KZV85608.1"/>
    </source>
</evidence>
<protein>
    <submittedName>
        <fullName evidence="2">Uncharacterized protein</fullName>
    </submittedName>
</protein>
<feature type="compositionally biased region" description="Low complexity" evidence="1">
    <location>
        <begin position="143"/>
        <end position="163"/>
    </location>
</feature>
<accession>A0A165DXQ5</accession>
<evidence type="ECO:0000256" key="1">
    <source>
        <dbReference type="SAM" id="MobiDB-lite"/>
    </source>
</evidence>
<feature type="compositionally biased region" description="Acidic residues" evidence="1">
    <location>
        <begin position="56"/>
        <end position="68"/>
    </location>
</feature>
<feature type="compositionally biased region" description="Basic and acidic residues" evidence="1">
    <location>
        <begin position="26"/>
        <end position="35"/>
    </location>
</feature>
<reference evidence="2 3" key="1">
    <citation type="journal article" date="2016" name="Mol. Biol. Evol.">
        <title>Comparative Genomics of Early-Diverging Mushroom-Forming Fungi Provides Insights into the Origins of Lignocellulose Decay Capabilities.</title>
        <authorList>
            <person name="Nagy L.G."/>
            <person name="Riley R."/>
            <person name="Tritt A."/>
            <person name="Adam C."/>
            <person name="Daum C."/>
            <person name="Floudas D."/>
            <person name="Sun H."/>
            <person name="Yadav J.S."/>
            <person name="Pangilinan J."/>
            <person name="Larsson K.H."/>
            <person name="Matsuura K."/>
            <person name="Barry K."/>
            <person name="Labutti K."/>
            <person name="Kuo R."/>
            <person name="Ohm R.A."/>
            <person name="Bhattacharya S.S."/>
            <person name="Shirouzu T."/>
            <person name="Yoshinaga Y."/>
            <person name="Martin F.M."/>
            <person name="Grigoriev I.V."/>
            <person name="Hibbett D.S."/>
        </authorList>
    </citation>
    <scope>NUCLEOTIDE SEQUENCE [LARGE SCALE GENOMIC DNA]</scope>
    <source>
        <strain evidence="2 3">HHB12029</strain>
    </source>
</reference>
<dbReference type="Proteomes" id="UP000077266">
    <property type="component" value="Unassembled WGS sequence"/>
</dbReference>
<dbReference type="EMBL" id="KV426182">
    <property type="protein sequence ID" value="KZV85608.1"/>
    <property type="molecule type" value="Genomic_DNA"/>
</dbReference>
<organism evidence="2 3">
    <name type="scientific">Exidia glandulosa HHB12029</name>
    <dbReference type="NCBI Taxonomy" id="1314781"/>
    <lineage>
        <taxon>Eukaryota</taxon>
        <taxon>Fungi</taxon>
        <taxon>Dikarya</taxon>
        <taxon>Basidiomycota</taxon>
        <taxon>Agaricomycotina</taxon>
        <taxon>Agaricomycetes</taxon>
        <taxon>Auriculariales</taxon>
        <taxon>Exidiaceae</taxon>
        <taxon>Exidia</taxon>
    </lineage>
</organism>
<dbReference type="AlphaFoldDB" id="A0A165DXQ5"/>
<gene>
    <name evidence="2" type="ORF">EXIGLDRAFT_253470</name>
</gene>
<feature type="region of interest" description="Disordered" evidence="1">
    <location>
        <begin position="1"/>
        <end position="170"/>
    </location>
</feature>
<dbReference type="InParanoid" id="A0A165DXQ5"/>